<evidence type="ECO:0000259" key="5">
    <source>
        <dbReference type="PROSITE" id="PS50977"/>
    </source>
</evidence>
<feature type="domain" description="HTH tetR-type" evidence="5">
    <location>
        <begin position="14"/>
        <end position="74"/>
    </location>
</feature>
<evidence type="ECO:0000256" key="3">
    <source>
        <dbReference type="ARBA" id="ARBA00023163"/>
    </source>
</evidence>
<accession>A0ABP8HXF0</accession>
<sequence>MSVAIDKVSVRNADATRQKILDIAFEEILLKGYQGLRVDGVLKKAALTKGAFYHHFSSKKELGLAVIDEVLKPWVEERWIEPLEDFKNPIDGLIELFHEARDEITVKELHTGCPLNNLTQEMSPLDESFRTRIAGIWDDWHNALVKTLERGQKDGYIRASAKPNNVARFLNAAVEGIIGQCKCYMDDKAFYEAGECLQDYVEGLRT</sequence>
<dbReference type="InterPro" id="IPR036271">
    <property type="entry name" value="Tet_transcr_reg_TetR-rel_C_sf"/>
</dbReference>
<dbReference type="PANTHER" id="PTHR47506:SF6">
    <property type="entry name" value="HTH-TYPE TRANSCRIPTIONAL REPRESSOR NEMR"/>
    <property type="match status" value="1"/>
</dbReference>
<dbReference type="InterPro" id="IPR011075">
    <property type="entry name" value="TetR_C"/>
</dbReference>
<proteinExistence type="predicted"/>
<dbReference type="Pfam" id="PF16925">
    <property type="entry name" value="TetR_C_13"/>
    <property type="match status" value="1"/>
</dbReference>
<dbReference type="PANTHER" id="PTHR47506">
    <property type="entry name" value="TRANSCRIPTIONAL REGULATORY PROTEIN"/>
    <property type="match status" value="1"/>
</dbReference>
<evidence type="ECO:0000256" key="2">
    <source>
        <dbReference type="ARBA" id="ARBA00023125"/>
    </source>
</evidence>
<feature type="DNA-binding region" description="H-T-H motif" evidence="4">
    <location>
        <begin position="37"/>
        <end position="56"/>
    </location>
</feature>
<dbReference type="Pfam" id="PF00440">
    <property type="entry name" value="TetR_N"/>
    <property type="match status" value="1"/>
</dbReference>
<dbReference type="InterPro" id="IPR001647">
    <property type="entry name" value="HTH_TetR"/>
</dbReference>
<comment type="caution">
    <text evidence="6">The sequence shown here is derived from an EMBL/GenBank/DDBJ whole genome shotgun (WGS) entry which is preliminary data.</text>
</comment>
<keyword evidence="1" id="KW-0805">Transcription regulation</keyword>
<organism evidence="6 7">
    <name type="scientific">Kangiella taiwanensis</name>
    <dbReference type="NCBI Taxonomy" id="1079179"/>
    <lineage>
        <taxon>Bacteria</taxon>
        <taxon>Pseudomonadati</taxon>
        <taxon>Pseudomonadota</taxon>
        <taxon>Gammaproteobacteria</taxon>
        <taxon>Kangiellales</taxon>
        <taxon>Kangiellaceae</taxon>
        <taxon>Kangiella</taxon>
    </lineage>
</organism>
<name>A0ABP8HXF0_9GAMM</name>
<gene>
    <name evidence="6" type="ORF">GCM10023150_08580</name>
</gene>
<dbReference type="Proteomes" id="UP001501294">
    <property type="component" value="Unassembled WGS sequence"/>
</dbReference>
<dbReference type="PRINTS" id="PR00455">
    <property type="entry name" value="HTHTETR"/>
</dbReference>
<keyword evidence="3" id="KW-0804">Transcription</keyword>
<evidence type="ECO:0000256" key="1">
    <source>
        <dbReference type="ARBA" id="ARBA00023015"/>
    </source>
</evidence>
<evidence type="ECO:0000256" key="4">
    <source>
        <dbReference type="PROSITE-ProRule" id="PRU00335"/>
    </source>
</evidence>
<evidence type="ECO:0000313" key="6">
    <source>
        <dbReference type="EMBL" id="GAA4346831.1"/>
    </source>
</evidence>
<dbReference type="InterPro" id="IPR009057">
    <property type="entry name" value="Homeodomain-like_sf"/>
</dbReference>
<dbReference type="SUPFAM" id="SSF48498">
    <property type="entry name" value="Tetracyclin repressor-like, C-terminal domain"/>
    <property type="match status" value="1"/>
</dbReference>
<keyword evidence="7" id="KW-1185">Reference proteome</keyword>
<evidence type="ECO:0000313" key="7">
    <source>
        <dbReference type="Proteomes" id="UP001501294"/>
    </source>
</evidence>
<dbReference type="Gene3D" id="1.10.357.10">
    <property type="entry name" value="Tetracycline Repressor, domain 2"/>
    <property type="match status" value="1"/>
</dbReference>
<dbReference type="RefSeq" id="WP_223576823.1">
    <property type="nucleotide sequence ID" value="NZ_BAABFU010000001.1"/>
</dbReference>
<reference evidence="7" key="1">
    <citation type="journal article" date="2019" name="Int. J. Syst. Evol. Microbiol.">
        <title>The Global Catalogue of Microorganisms (GCM) 10K type strain sequencing project: providing services to taxonomists for standard genome sequencing and annotation.</title>
        <authorList>
            <consortium name="The Broad Institute Genomics Platform"/>
            <consortium name="The Broad Institute Genome Sequencing Center for Infectious Disease"/>
            <person name="Wu L."/>
            <person name="Ma J."/>
        </authorList>
    </citation>
    <scope>NUCLEOTIDE SEQUENCE [LARGE SCALE GENOMIC DNA]</scope>
    <source>
        <strain evidence="7">JCM 17727</strain>
    </source>
</reference>
<dbReference type="EMBL" id="BAABFU010000001">
    <property type="protein sequence ID" value="GAA4346831.1"/>
    <property type="molecule type" value="Genomic_DNA"/>
</dbReference>
<dbReference type="PROSITE" id="PS50977">
    <property type="entry name" value="HTH_TETR_2"/>
    <property type="match status" value="1"/>
</dbReference>
<protein>
    <submittedName>
        <fullName evidence="6">TetR/AcrR family transcriptional regulator</fullName>
    </submittedName>
</protein>
<dbReference type="SUPFAM" id="SSF46689">
    <property type="entry name" value="Homeodomain-like"/>
    <property type="match status" value="1"/>
</dbReference>
<keyword evidence="2 4" id="KW-0238">DNA-binding</keyword>